<dbReference type="EMBL" id="JAPMSZ010000009">
    <property type="protein sequence ID" value="KAJ5091613.1"/>
    <property type="molecule type" value="Genomic_DNA"/>
</dbReference>
<dbReference type="AlphaFoldDB" id="A0A9W9F0X3"/>
<dbReference type="RefSeq" id="XP_056509811.1">
    <property type="nucleotide sequence ID" value="XM_056657011.1"/>
</dbReference>
<sequence>MRTDLGRVCISDRHELQWARDLFFSASILAGAVSGPLSTPAHEGFLTLDGPWLLAYALGEMDGIAGYGGRRWIFIIEGLVTVVAAIVA</sequence>
<reference evidence="1" key="2">
    <citation type="journal article" date="2023" name="IMA Fungus">
        <title>Comparative genomic study of the Penicillium genus elucidates a diverse pangenome and 15 lateral gene transfer events.</title>
        <authorList>
            <person name="Petersen C."/>
            <person name="Sorensen T."/>
            <person name="Nielsen M.R."/>
            <person name="Sondergaard T.E."/>
            <person name="Sorensen J.L."/>
            <person name="Fitzpatrick D.A."/>
            <person name="Frisvad J.C."/>
            <person name="Nielsen K.L."/>
        </authorList>
    </citation>
    <scope>NUCLEOTIDE SEQUENCE</scope>
    <source>
        <strain evidence="1">IBT 34128</strain>
    </source>
</reference>
<dbReference type="Proteomes" id="UP001141434">
    <property type="component" value="Unassembled WGS sequence"/>
</dbReference>
<name>A0A9W9F0X3_9EURO</name>
<organism evidence="1 2">
    <name type="scientific">Penicillium alfredii</name>
    <dbReference type="NCBI Taxonomy" id="1506179"/>
    <lineage>
        <taxon>Eukaryota</taxon>
        <taxon>Fungi</taxon>
        <taxon>Dikarya</taxon>
        <taxon>Ascomycota</taxon>
        <taxon>Pezizomycotina</taxon>
        <taxon>Eurotiomycetes</taxon>
        <taxon>Eurotiomycetidae</taxon>
        <taxon>Eurotiales</taxon>
        <taxon>Aspergillaceae</taxon>
        <taxon>Penicillium</taxon>
    </lineage>
</organism>
<keyword evidence="2" id="KW-1185">Reference proteome</keyword>
<protein>
    <submittedName>
        <fullName evidence="1">Uncharacterized protein</fullName>
    </submittedName>
</protein>
<evidence type="ECO:0000313" key="1">
    <source>
        <dbReference type="EMBL" id="KAJ5091613.1"/>
    </source>
</evidence>
<proteinExistence type="predicted"/>
<reference evidence="1" key="1">
    <citation type="submission" date="2022-11" db="EMBL/GenBank/DDBJ databases">
        <authorList>
            <person name="Petersen C."/>
        </authorList>
    </citation>
    <scope>NUCLEOTIDE SEQUENCE</scope>
    <source>
        <strain evidence="1">IBT 34128</strain>
    </source>
</reference>
<comment type="caution">
    <text evidence="1">The sequence shown here is derived from an EMBL/GenBank/DDBJ whole genome shotgun (WGS) entry which is preliminary data.</text>
</comment>
<dbReference type="OrthoDB" id="2962993at2759"/>
<accession>A0A9W9F0X3</accession>
<evidence type="ECO:0000313" key="2">
    <source>
        <dbReference type="Proteomes" id="UP001141434"/>
    </source>
</evidence>
<gene>
    <name evidence="1" type="ORF">NUU61_006483</name>
</gene>
<dbReference type="GeneID" id="81396180"/>